<keyword evidence="2" id="KW-1185">Reference proteome</keyword>
<protein>
    <submittedName>
        <fullName evidence="1">Protein GVQW3-like</fullName>
    </submittedName>
</protein>
<dbReference type="PANTHER" id="PTHR46060:SF1">
    <property type="entry name" value="MARINER MOS1 TRANSPOSASE-LIKE PROTEIN"/>
    <property type="match status" value="1"/>
</dbReference>
<evidence type="ECO:0000313" key="2">
    <source>
        <dbReference type="Proteomes" id="UP000478052"/>
    </source>
</evidence>
<reference evidence="1 2" key="1">
    <citation type="submission" date="2019-08" db="EMBL/GenBank/DDBJ databases">
        <title>Whole genome of Aphis craccivora.</title>
        <authorList>
            <person name="Voronova N.V."/>
            <person name="Shulinski R.S."/>
            <person name="Bandarenka Y.V."/>
            <person name="Zhorov D.G."/>
            <person name="Warner D."/>
        </authorList>
    </citation>
    <scope>NUCLEOTIDE SEQUENCE [LARGE SCALE GENOMIC DNA]</scope>
    <source>
        <strain evidence="1">180601</strain>
        <tissue evidence="1">Whole Body</tissue>
    </source>
</reference>
<dbReference type="OrthoDB" id="6614726at2759"/>
<accession>A0A6G0YUA7</accession>
<proteinExistence type="predicted"/>
<dbReference type="Proteomes" id="UP000478052">
    <property type="component" value="Unassembled WGS sequence"/>
</dbReference>
<dbReference type="EMBL" id="VUJU01002459">
    <property type="protein sequence ID" value="KAF0761230.1"/>
    <property type="molecule type" value="Genomic_DNA"/>
</dbReference>
<gene>
    <name evidence="1" type="ORF">FWK35_00028550</name>
</gene>
<name>A0A6G0YUA7_APHCR</name>
<sequence length="173" mass="20443">MGWFKYDRDKRCRWRACIFRRSWLEYVIAGSLTNSLALFSSEHVFHACATTMSERQVPTAVAQRIIIRFLVGEDVKNTDIFVRLQKQFGSECLSRAAVFKWAKAFKDGRKTVENEPHDRRPRTSVTPDNIRRVEQLILEDRRMNVRDISAEVGIKIDENTYEQDKKKRKKEMK</sequence>
<evidence type="ECO:0000313" key="1">
    <source>
        <dbReference type="EMBL" id="KAF0761230.1"/>
    </source>
</evidence>
<dbReference type="InterPro" id="IPR052709">
    <property type="entry name" value="Transposase-MT_Hybrid"/>
</dbReference>
<organism evidence="1 2">
    <name type="scientific">Aphis craccivora</name>
    <name type="common">Cowpea aphid</name>
    <dbReference type="NCBI Taxonomy" id="307492"/>
    <lineage>
        <taxon>Eukaryota</taxon>
        <taxon>Metazoa</taxon>
        <taxon>Ecdysozoa</taxon>
        <taxon>Arthropoda</taxon>
        <taxon>Hexapoda</taxon>
        <taxon>Insecta</taxon>
        <taxon>Pterygota</taxon>
        <taxon>Neoptera</taxon>
        <taxon>Paraneoptera</taxon>
        <taxon>Hemiptera</taxon>
        <taxon>Sternorrhyncha</taxon>
        <taxon>Aphidomorpha</taxon>
        <taxon>Aphidoidea</taxon>
        <taxon>Aphididae</taxon>
        <taxon>Aphidini</taxon>
        <taxon>Aphis</taxon>
        <taxon>Aphis</taxon>
    </lineage>
</organism>
<comment type="caution">
    <text evidence="1">The sequence shown here is derived from an EMBL/GenBank/DDBJ whole genome shotgun (WGS) entry which is preliminary data.</text>
</comment>
<dbReference type="PANTHER" id="PTHR46060">
    <property type="entry name" value="MARINER MOS1 TRANSPOSASE-LIKE PROTEIN"/>
    <property type="match status" value="1"/>
</dbReference>
<dbReference type="AlphaFoldDB" id="A0A6G0YUA7"/>